<dbReference type="PANTHER" id="PTHR11102">
    <property type="entry name" value="SEL-1-LIKE PROTEIN"/>
    <property type="match status" value="1"/>
</dbReference>
<dbReference type="RefSeq" id="WP_131616682.1">
    <property type="nucleotide sequence ID" value="NZ_CP036532.1"/>
</dbReference>
<name>A0A4P6V286_9HYPH</name>
<dbReference type="KEGG" id="rpod:E0E05_10610"/>
<dbReference type="Pfam" id="PF08238">
    <property type="entry name" value="Sel1"/>
    <property type="match status" value="4"/>
</dbReference>
<dbReference type="Proteomes" id="UP000293719">
    <property type="component" value="Chromosome"/>
</dbReference>
<evidence type="ECO:0000256" key="1">
    <source>
        <dbReference type="SAM" id="SignalP"/>
    </source>
</evidence>
<dbReference type="GeneID" id="90767748"/>
<feature type="chain" id="PRO_5020611359" evidence="1">
    <location>
        <begin position="32"/>
        <end position="268"/>
    </location>
</feature>
<keyword evidence="3" id="KW-1185">Reference proteome</keyword>
<organism evidence="2 3">
    <name type="scientific">Roseitalea porphyridii</name>
    <dbReference type="NCBI Taxonomy" id="1852022"/>
    <lineage>
        <taxon>Bacteria</taxon>
        <taxon>Pseudomonadati</taxon>
        <taxon>Pseudomonadota</taxon>
        <taxon>Alphaproteobacteria</taxon>
        <taxon>Hyphomicrobiales</taxon>
        <taxon>Ahrensiaceae</taxon>
        <taxon>Roseitalea</taxon>
    </lineage>
</organism>
<dbReference type="InterPro" id="IPR050767">
    <property type="entry name" value="Sel1_AlgK"/>
</dbReference>
<sequence length="268" mass="28791">MSHRAFSYCVGGLTAAGIVAGGLLAAPSARAFDEQSGVASTPAQKSMRSLFKFGFTAYQSGNKDEAFRAYRDAAEQGHSGARWKLAHMYAAGDGVAEDDYQAFKLFEGIVSEGATPGSQESTFVANALVSLAGYMKRGIPNSPVIADPRRARDLYWQAAANFGDPNAQYELGRMLRDGQGGNADPRQAARWFNLAAQKGHVGAQAMLGQILFEHGQTVRGLSMMTAALQEAEPADRGWIRQIQEEAFALASEADRRTAMVLAEDMASR</sequence>
<dbReference type="EMBL" id="CP036532">
    <property type="protein sequence ID" value="QBK31003.1"/>
    <property type="molecule type" value="Genomic_DNA"/>
</dbReference>
<dbReference type="OrthoDB" id="9796900at2"/>
<dbReference type="InterPro" id="IPR006597">
    <property type="entry name" value="Sel1-like"/>
</dbReference>
<dbReference type="Gene3D" id="1.25.40.10">
    <property type="entry name" value="Tetratricopeptide repeat domain"/>
    <property type="match status" value="1"/>
</dbReference>
<dbReference type="InterPro" id="IPR011990">
    <property type="entry name" value="TPR-like_helical_dom_sf"/>
</dbReference>
<keyword evidence="1" id="KW-0732">Signal</keyword>
<protein>
    <submittedName>
        <fullName evidence="2">Sel1 repeat family protein</fullName>
    </submittedName>
</protein>
<dbReference type="AlphaFoldDB" id="A0A4P6V286"/>
<proteinExistence type="predicted"/>
<accession>A0A4P6V286</accession>
<dbReference type="PANTHER" id="PTHR11102:SF160">
    <property type="entry name" value="ERAD-ASSOCIATED E3 UBIQUITIN-PROTEIN LIGASE COMPONENT HRD3"/>
    <property type="match status" value="1"/>
</dbReference>
<evidence type="ECO:0000313" key="3">
    <source>
        <dbReference type="Proteomes" id="UP000293719"/>
    </source>
</evidence>
<gene>
    <name evidence="2" type="ORF">E0E05_10610</name>
</gene>
<dbReference type="SMART" id="SM00671">
    <property type="entry name" value="SEL1"/>
    <property type="match status" value="4"/>
</dbReference>
<evidence type="ECO:0000313" key="2">
    <source>
        <dbReference type="EMBL" id="QBK31003.1"/>
    </source>
</evidence>
<feature type="signal peptide" evidence="1">
    <location>
        <begin position="1"/>
        <end position="31"/>
    </location>
</feature>
<reference evidence="2 3" key="1">
    <citation type="journal article" date="2017" name="Int. J. Syst. Evol. Microbiol.">
        <title>Roseitalea porphyridii gen. nov., sp. nov., isolated from a red alga, and reclassification of Hoeflea suaedae Chung et al. 2013 as Pseudohoeflea suaedae gen. nov., comb. nov.</title>
        <authorList>
            <person name="Hyeon J.W."/>
            <person name="Jeong S.E."/>
            <person name="Baek K."/>
            <person name="Jeon C.O."/>
        </authorList>
    </citation>
    <scope>NUCLEOTIDE SEQUENCE [LARGE SCALE GENOMIC DNA]</scope>
    <source>
        <strain evidence="2 3">MA7-20</strain>
    </source>
</reference>
<dbReference type="SUPFAM" id="SSF81901">
    <property type="entry name" value="HCP-like"/>
    <property type="match status" value="1"/>
</dbReference>